<organism evidence="1">
    <name type="scientific">Triticum aestivum</name>
    <name type="common">Wheat</name>
    <dbReference type="NCBI Taxonomy" id="4565"/>
    <lineage>
        <taxon>Eukaryota</taxon>
        <taxon>Viridiplantae</taxon>
        <taxon>Streptophyta</taxon>
        <taxon>Embryophyta</taxon>
        <taxon>Tracheophyta</taxon>
        <taxon>Spermatophyta</taxon>
        <taxon>Magnoliopsida</taxon>
        <taxon>Liliopsida</taxon>
        <taxon>Poales</taxon>
        <taxon>Poaceae</taxon>
        <taxon>BOP clade</taxon>
        <taxon>Pooideae</taxon>
        <taxon>Triticodae</taxon>
        <taxon>Triticeae</taxon>
        <taxon>Triticinae</taxon>
        <taxon>Triticum</taxon>
    </lineage>
</organism>
<dbReference type="Gramene" id="TraesCS2A03G0698600.1">
    <property type="protein sequence ID" value="TraesCS2A03G0698600.1.CDS"/>
    <property type="gene ID" value="TraesCS2A03G0698600"/>
</dbReference>
<evidence type="ECO:0000313" key="2">
    <source>
        <dbReference type="Proteomes" id="UP000019116"/>
    </source>
</evidence>
<dbReference type="EnsemblPlants" id="TraesCS2A02G280300.1">
    <property type="protein sequence ID" value="TraesCS2A02G280300.1"/>
    <property type="gene ID" value="TraesCS2A02G280300"/>
</dbReference>
<reference evidence="1" key="2">
    <citation type="submission" date="2018-10" db="UniProtKB">
        <authorList>
            <consortium name="EnsemblPlants"/>
        </authorList>
    </citation>
    <scope>IDENTIFICATION</scope>
</reference>
<dbReference type="OMA" id="CLIWRES"/>
<accession>A0A3B6AYZ0</accession>
<protein>
    <submittedName>
        <fullName evidence="1">Uncharacterized protein</fullName>
    </submittedName>
</protein>
<dbReference type="Gramene" id="TraesCS2A02G280300.1">
    <property type="protein sequence ID" value="TraesCS2A02G280300.1"/>
    <property type="gene ID" value="TraesCS2A02G280300"/>
</dbReference>
<dbReference type="Gramene" id="TraesNOR2A03G00717170.1">
    <property type="protein sequence ID" value="TraesNOR2A03G00717170.1"/>
    <property type="gene ID" value="TraesNOR2A03G00717170"/>
</dbReference>
<sequence>MEVGGVGVKAFVATMMGVCDVGDAAMVVVVGSSPACSWDYLGLFCCGEVGAAAAGPCGDDDRHSMVWVGLTFVFREVGVAFSEIREGDGACWGEVMTMTPVCDVDEALYVRLTERSIKTGKPDGARKTGCRLAGFRPHALPVPSPLPCRASGPTYCPDLPALRPASSRLPSLHPFCRCCLIWRESQHYFPTKASNYSSEAATTKYNNDQLQLTTAASSYWLQPVNTRYGHGANWTVTRCRGA</sequence>
<reference evidence="1" key="1">
    <citation type="submission" date="2018-08" db="EMBL/GenBank/DDBJ databases">
        <authorList>
            <person name="Rossello M."/>
        </authorList>
    </citation>
    <scope>NUCLEOTIDE SEQUENCE [LARGE SCALE GENOMIC DNA]</scope>
    <source>
        <strain evidence="1">cv. Chinese Spring</strain>
    </source>
</reference>
<keyword evidence="2" id="KW-1185">Reference proteome</keyword>
<dbReference type="Proteomes" id="UP000019116">
    <property type="component" value="Chromosome 2A"/>
</dbReference>
<dbReference type="AlphaFoldDB" id="A0A3B6AYZ0"/>
<evidence type="ECO:0000313" key="1">
    <source>
        <dbReference type="EnsemblPlants" id="TraesCS2A02G280300.1"/>
    </source>
</evidence>
<proteinExistence type="predicted"/>
<name>A0A3B6AYZ0_WHEAT</name>